<evidence type="ECO:0000256" key="5">
    <source>
        <dbReference type="SAM" id="MobiDB-lite"/>
    </source>
</evidence>
<feature type="transmembrane region" description="Helical" evidence="6">
    <location>
        <begin position="280"/>
        <end position="303"/>
    </location>
</feature>
<evidence type="ECO:0000313" key="8">
    <source>
        <dbReference type="Proteomes" id="UP000781932"/>
    </source>
</evidence>
<evidence type="ECO:0000256" key="6">
    <source>
        <dbReference type="SAM" id="Phobius"/>
    </source>
</evidence>
<organism evidence="7 8">
    <name type="scientific">Colletotrichum karsti</name>
    <dbReference type="NCBI Taxonomy" id="1095194"/>
    <lineage>
        <taxon>Eukaryota</taxon>
        <taxon>Fungi</taxon>
        <taxon>Dikarya</taxon>
        <taxon>Ascomycota</taxon>
        <taxon>Pezizomycotina</taxon>
        <taxon>Sordariomycetes</taxon>
        <taxon>Hypocreomycetidae</taxon>
        <taxon>Glomerellales</taxon>
        <taxon>Glomerellaceae</taxon>
        <taxon>Colletotrichum</taxon>
        <taxon>Colletotrichum boninense species complex</taxon>
    </lineage>
</organism>
<protein>
    <recommendedName>
        <fullName evidence="9">Mid2 domain-containing protein</fullName>
    </recommendedName>
</protein>
<feature type="region of interest" description="Disordered" evidence="5">
    <location>
        <begin position="225"/>
        <end position="271"/>
    </location>
</feature>
<dbReference type="AlphaFoldDB" id="A0A9P6I570"/>
<dbReference type="GO" id="GO:0071944">
    <property type="term" value="C:cell periphery"/>
    <property type="evidence" value="ECO:0007669"/>
    <property type="project" value="UniProtKB-ARBA"/>
</dbReference>
<reference evidence="7" key="1">
    <citation type="submission" date="2020-03" db="EMBL/GenBank/DDBJ databases">
        <authorList>
            <person name="He L."/>
        </authorList>
    </citation>
    <scope>NUCLEOTIDE SEQUENCE</scope>
    <source>
        <strain evidence="7">CkLH20</strain>
    </source>
</reference>
<evidence type="ECO:0000256" key="2">
    <source>
        <dbReference type="ARBA" id="ARBA00022692"/>
    </source>
</evidence>
<gene>
    <name evidence="7" type="ORF">CkaCkLH20_05862</name>
</gene>
<dbReference type="RefSeq" id="XP_038745915.1">
    <property type="nucleotide sequence ID" value="XM_038888579.1"/>
</dbReference>
<keyword evidence="3 6" id="KW-1133">Transmembrane helix</keyword>
<dbReference type="EMBL" id="JAATWM020000017">
    <property type="protein sequence ID" value="KAF9876454.1"/>
    <property type="molecule type" value="Genomic_DNA"/>
</dbReference>
<evidence type="ECO:0000256" key="4">
    <source>
        <dbReference type="ARBA" id="ARBA00023136"/>
    </source>
</evidence>
<feature type="region of interest" description="Disordered" evidence="5">
    <location>
        <begin position="1"/>
        <end position="46"/>
    </location>
</feature>
<dbReference type="Proteomes" id="UP000781932">
    <property type="component" value="Unassembled WGS sequence"/>
</dbReference>
<comment type="subcellular location">
    <subcellularLocation>
        <location evidence="1">Membrane</location>
        <topology evidence="1">Single-pass membrane protein</topology>
    </subcellularLocation>
</comment>
<reference evidence="7" key="2">
    <citation type="submission" date="2020-11" db="EMBL/GenBank/DDBJ databases">
        <title>Whole genome sequencing of Colletotrichum sp.</title>
        <authorList>
            <person name="Li H."/>
        </authorList>
    </citation>
    <scope>NUCLEOTIDE SEQUENCE</scope>
    <source>
        <strain evidence="7">CkLH20</strain>
    </source>
</reference>
<dbReference type="InterPro" id="IPR051694">
    <property type="entry name" value="Immunoregulatory_rcpt-like"/>
</dbReference>
<dbReference type="OrthoDB" id="5240751at2759"/>
<feature type="compositionally biased region" description="Low complexity" evidence="5">
    <location>
        <begin position="225"/>
        <end position="265"/>
    </location>
</feature>
<keyword evidence="2 6" id="KW-0812">Transmembrane</keyword>
<proteinExistence type="predicted"/>
<feature type="compositionally biased region" description="Polar residues" evidence="5">
    <location>
        <begin position="400"/>
        <end position="429"/>
    </location>
</feature>
<feature type="region of interest" description="Disordered" evidence="5">
    <location>
        <begin position="377"/>
        <end position="438"/>
    </location>
</feature>
<keyword evidence="8" id="KW-1185">Reference proteome</keyword>
<dbReference type="GeneID" id="62161653"/>
<dbReference type="PANTHER" id="PTHR15549">
    <property type="entry name" value="PAIRED IMMUNOGLOBULIN-LIKE TYPE 2 RECEPTOR"/>
    <property type="match status" value="1"/>
</dbReference>
<comment type="caution">
    <text evidence="7">The sequence shown here is derived from an EMBL/GenBank/DDBJ whole genome shotgun (WGS) entry which is preliminary data.</text>
</comment>
<sequence length="465" mass="49969">MSLQPGIFENEEGERNLPFGDDQNTPFYATSKGDRSDGTEGGGSSKELTVEIDASTLSPQDFPNSHVLLTWEGTHTIAWQLDPLDAVVVNATWLGYKDDKGTVGPIMSAKDPWPSMPKSLMQPGMKRDASGLQFQQDKPTIVLSVNDTKVTEYFTRDMFLVLGWQKKVNDAIVGTGYTQSGLFTVYNGSASDSDEVYVQMRNRIMARVDQKGVDFTGQDINSTSSWFPPSSSVIPSTTSATSATTVKPSSTSVSGSENGNNKSGSDSGGGGGGGGLAPGAIAGIVIGAVFGVAIIAFLIWFLLRRRRRRADHAQNGGYGPGGPHEYLADKETHARVVESPHSPYSDDGQAQQHQSSQRHLNDIGQEPIAAAAIPASSANNSPIEHHHRPPFAPYNEQEHTSVASRSLDNVNSNLEGARSSTPNVNSNVSHLIEDGMTEDEIRRLEEEERALDAAIEQAGQGGQRR</sequence>
<feature type="region of interest" description="Disordered" evidence="5">
    <location>
        <begin position="337"/>
        <end position="359"/>
    </location>
</feature>
<evidence type="ECO:0000313" key="7">
    <source>
        <dbReference type="EMBL" id="KAF9876454.1"/>
    </source>
</evidence>
<evidence type="ECO:0008006" key="9">
    <source>
        <dbReference type="Google" id="ProtNLM"/>
    </source>
</evidence>
<evidence type="ECO:0000256" key="3">
    <source>
        <dbReference type="ARBA" id="ARBA00022989"/>
    </source>
</evidence>
<evidence type="ECO:0000256" key="1">
    <source>
        <dbReference type="ARBA" id="ARBA00004167"/>
    </source>
</evidence>
<feature type="compositionally biased region" description="Polar residues" evidence="5">
    <location>
        <begin position="348"/>
        <end position="358"/>
    </location>
</feature>
<accession>A0A9P6I570</accession>
<keyword evidence="4 6" id="KW-0472">Membrane</keyword>
<name>A0A9P6I570_9PEZI</name>
<dbReference type="GO" id="GO:0016020">
    <property type="term" value="C:membrane"/>
    <property type="evidence" value="ECO:0007669"/>
    <property type="project" value="UniProtKB-SubCell"/>
</dbReference>